<dbReference type="Gene3D" id="3.60.15.10">
    <property type="entry name" value="Ribonuclease Z/Hydroxyacylglutathione hydrolase-like"/>
    <property type="match status" value="1"/>
</dbReference>
<dbReference type="PROSITE" id="PS50206">
    <property type="entry name" value="RHODANESE_3"/>
    <property type="match status" value="1"/>
</dbReference>
<organism evidence="2 3">
    <name type="scientific">Christiangramia flava JLT2011</name>
    <dbReference type="NCBI Taxonomy" id="1229726"/>
    <lineage>
        <taxon>Bacteria</taxon>
        <taxon>Pseudomonadati</taxon>
        <taxon>Bacteroidota</taxon>
        <taxon>Flavobacteriia</taxon>
        <taxon>Flavobacteriales</taxon>
        <taxon>Flavobacteriaceae</taxon>
        <taxon>Christiangramia</taxon>
    </lineage>
</organism>
<dbReference type="Gene3D" id="3.40.250.10">
    <property type="entry name" value="Rhodanese-like domain"/>
    <property type="match status" value="2"/>
</dbReference>
<dbReference type="InterPro" id="IPR036873">
    <property type="entry name" value="Rhodanese-like_dom_sf"/>
</dbReference>
<dbReference type="InterPro" id="IPR051682">
    <property type="entry name" value="Mito_Persulfide_Diox"/>
</dbReference>
<dbReference type="Pfam" id="PF00581">
    <property type="entry name" value="Rhodanese"/>
    <property type="match status" value="1"/>
</dbReference>
<keyword evidence="3" id="KW-1185">Reference proteome</keyword>
<dbReference type="GO" id="GO:0050313">
    <property type="term" value="F:sulfur dioxygenase activity"/>
    <property type="evidence" value="ECO:0007669"/>
    <property type="project" value="InterPro"/>
</dbReference>
<protein>
    <submittedName>
        <fullName evidence="2">Metallo-beta-lactamase family protein</fullName>
    </submittedName>
</protein>
<dbReference type="CDD" id="cd07724">
    <property type="entry name" value="POD-like_MBL-fold"/>
    <property type="match status" value="1"/>
</dbReference>
<reference evidence="2 3" key="1">
    <citation type="submission" date="2016-07" db="EMBL/GenBank/DDBJ databases">
        <title>Multi-omics approach to identify versatile polysaccharide utilization systems of a marine flavobacterium Gramella flava.</title>
        <authorList>
            <person name="Tang K."/>
        </authorList>
    </citation>
    <scope>NUCLEOTIDE SEQUENCE [LARGE SCALE GENOMIC DNA]</scope>
    <source>
        <strain evidence="2 3">JLT2011</strain>
    </source>
</reference>
<dbReference type="CDD" id="cd00158">
    <property type="entry name" value="RHOD"/>
    <property type="match status" value="1"/>
</dbReference>
<dbReference type="PANTHER" id="PTHR43084:SF1">
    <property type="entry name" value="PERSULFIDE DIOXYGENASE ETHE1, MITOCHONDRIAL"/>
    <property type="match status" value="1"/>
</dbReference>
<dbReference type="InterPro" id="IPR036866">
    <property type="entry name" value="RibonucZ/Hydroxyglut_hydro"/>
</dbReference>
<dbReference type="GO" id="GO:0070813">
    <property type="term" value="P:hydrogen sulfide metabolic process"/>
    <property type="evidence" value="ECO:0007669"/>
    <property type="project" value="TreeGrafter"/>
</dbReference>
<dbReference type="GO" id="GO:0046872">
    <property type="term" value="F:metal ion binding"/>
    <property type="evidence" value="ECO:0007669"/>
    <property type="project" value="UniProtKB-KW"/>
</dbReference>
<dbReference type="STRING" id="1229726.GRFL_3397"/>
<evidence type="ECO:0000256" key="1">
    <source>
        <dbReference type="ARBA" id="ARBA00022723"/>
    </source>
</evidence>
<evidence type="ECO:0000313" key="3">
    <source>
        <dbReference type="Proteomes" id="UP000186230"/>
    </source>
</evidence>
<dbReference type="InterPro" id="IPR001763">
    <property type="entry name" value="Rhodanese-like_dom"/>
</dbReference>
<dbReference type="SMART" id="SM00450">
    <property type="entry name" value="RHOD"/>
    <property type="match status" value="1"/>
</dbReference>
<dbReference type="PANTHER" id="PTHR43084">
    <property type="entry name" value="PERSULFIDE DIOXYGENASE ETHE1"/>
    <property type="match status" value="1"/>
</dbReference>
<keyword evidence="1" id="KW-0479">Metal-binding</keyword>
<dbReference type="EMBL" id="CP016359">
    <property type="protein sequence ID" value="APU70121.1"/>
    <property type="molecule type" value="Genomic_DNA"/>
</dbReference>
<dbReference type="InterPro" id="IPR001279">
    <property type="entry name" value="Metallo-B-lactamas"/>
</dbReference>
<accession>A0A1L7I934</accession>
<dbReference type="InterPro" id="IPR044528">
    <property type="entry name" value="POD-like_MBL-fold"/>
</dbReference>
<dbReference type="SUPFAM" id="SSF52821">
    <property type="entry name" value="Rhodanese/Cell cycle control phosphatase"/>
    <property type="match status" value="2"/>
</dbReference>
<dbReference type="SUPFAM" id="SSF56281">
    <property type="entry name" value="Metallo-hydrolase/oxidoreductase"/>
    <property type="match status" value="1"/>
</dbReference>
<name>A0A1L7I934_9FLAO</name>
<sequence length="446" mass="50514">MKIKQFKDDPLSHFSYALVSNGEMALIDPARNPIQYYKYAEEENAKIVAVLETHPHADFVSGHLQIHKETGATIYISEKVGVNYPHQSFDEGDSITIGDVTIKPIFTPGHSPDSLTFHAFDKDEHVLFTGDTLFIGDVGRPDLREKAGNTKSKRKELAQMMYQSIQNKFDDLPDEAIVYPAHGAGSLCGKNMSDANSSTLGNERMGNWAFKKQTEEEFVSEILKDQPFIPSYFGFNVDLNRDGAENVQAAKYRVPIHLNVENIEDEFLVVDTRDEQIYKKSHLPYSINIMARSENDKFETWLGAIIEPEEQFYLVLETIDKLDEILERLAKIGYEKQLKGIFTLSDKITNSSEKFDVATFDENKENYTIVDIRNDAEVSEAKIFENSYHIPLNELRNKIGDLPKNKPLVVHCAGGYRSAAGSSIIESEIEEVAVYDLSEDVKKYKS</sequence>
<dbReference type="OrthoDB" id="9784009at2"/>
<dbReference type="RefSeq" id="WP_083645685.1">
    <property type="nucleotide sequence ID" value="NZ_AMRU01000004.1"/>
</dbReference>
<dbReference type="GO" id="GO:0006749">
    <property type="term" value="P:glutathione metabolic process"/>
    <property type="evidence" value="ECO:0007669"/>
    <property type="project" value="InterPro"/>
</dbReference>
<dbReference type="Pfam" id="PF00753">
    <property type="entry name" value="Lactamase_B"/>
    <property type="match status" value="1"/>
</dbReference>
<gene>
    <name evidence="2" type="ORF">GRFL_3397</name>
</gene>
<dbReference type="Proteomes" id="UP000186230">
    <property type="component" value="Chromosome"/>
</dbReference>
<dbReference type="AlphaFoldDB" id="A0A1L7I934"/>
<dbReference type="KEGG" id="gfl:GRFL_3397"/>
<dbReference type="SMART" id="SM00849">
    <property type="entry name" value="Lactamase_B"/>
    <property type="match status" value="1"/>
</dbReference>
<proteinExistence type="predicted"/>
<dbReference type="FunFam" id="3.60.15.10:FF:000030">
    <property type="entry name" value="Metallo-beta-lactamase family protein"/>
    <property type="match status" value="1"/>
</dbReference>
<evidence type="ECO:0000313" key="2">
    <source>
        <dbReference type="EMBL" id="APU70121.1"/>
    </source>
</evidence>